<dbReference type="Proteomes" id="UP000095413">
    <property type="component" value="Unassembled WGS sequence"/>
</dbReference>
<reference evidence="4 5" key="1">
    <citation type="submission" date="2015-09" db="EMBL/GenBank/DDBJ databases">
        <authorList>
            <consortium name="Pathogen Informatics"/>
        </authorList>
    </citation>
    <scope>NUCLEOTIDE SEQUENCE [LARGE SCALE GENOMIC DNA]</scope>
    <source>
        <strain evidence="2 4">2789STDY5608837</strain>
        <strain evidence="3 5">2789STDY5834921</strain>
    </source>
</reference>
<dbReference type="RefSeq" id="WP_055056962.1">
    <property type="nucleotide sequence ID" value="NZ_CP176627.1"/>
</dbReference>
<proteinExistence type="predicted"/>
<gene>
    <name evidence="2" type="ORF">ERS852394_01837</name>
    <name evidence="3" type="ORF">ERS852533_03320</name>
</gene>
<evidence type="ECO:0000313" key="5">
    <source>
        <dbReference type="Proteomes" id="UP000095413"/>
    </source>
</evidence>
<keyword evidence="1" id="KW-0812">Transmembrane</keyword>
<name>A0A174SS11_9FIRM</name>
<dbReference type="EMBL" id="CZBA01000028">
    <property type="protein sequence ID" value="CUP99141.1"/>
    <property type="molecule type" value="Genomic_DNA"/>
</dbReference>
<sequence>MANIIKKLKRKHKRKKMQSQRAKLEQEQCAIQQMSPEEAYQNRLRRHKHDALRRTVMSIVAVAAIATVVLLYVERRSYHNYRILSASEQEDVVSTKYLEMSGKILRYSPDGASLVNSSMDTYWSVLYEMQNPVADVKDDRAVIADQDGTLLEMFDKNGETGSVTTSYNIVKAKISSSGMVAAILDGGDSTWINFYASDGSLIAENQTHISDPGYPLDVAVADNGNIMMVAYQYVDGSETTSYVAFYNFGDVGQSEDDRIVSGYTYEGTVIPQIMYLNGGKSLAVRDDGFTLYKGSQIPKEKETVKVDKEIVSTFYDDDIIGLVFKNGNKEKPYTMRVYSTDGNLKFEKDFNIPYTTIKVSDGNILLYNSSQVCVMNSRGVEKYSGTIDGTISDFIKIGWNRYLLVLDSGVDVIKLS</sequence>
<evidence type="ECO:0000256" key="1">
    <source>
        <dbReference type="SAM" id="Phobius"/>
    </source>
</evidence>
<dbReference type="AlphaFoldDB" id="A0A174SS11"/>
<dbReference type="Proteomes" id="UP000095409">
    <property type="component" value="Unassembled WGS sequence"/>
</dbReference>
<evidence type="ECO:0000313" key="4">
    <source>
        <dbReference type="Proteomes" id="UP000095409"/>
    </source>
</evidence>
<evidence type="ECO:0000313" key="2">
    <source>
        <dbReference type="EMBL" id="CUO27115.1"/>
    </source>
</evidence>
<organism evidence="3 5">
    <name type="scientific">Blautia obeum</name>
    <dbReference type="NCBI Taxonomy" id="40520"/>
    <lineage>
        <taxon>Bacteria</taxon>
        <taxon>Bacillati</taxon>
        <taxon>Bacillota</taxon>
        <taxon>Clostridia</taxon>
        <taxon>Lachnospirales</taxon>
        <taxon>Lachnospiraceae</taxon>
        <taxon>Blautia</taxon>
    </lineage>
</organism>
<evidence type="ECO:0008006" key="6">
    <source>
        <dbReference type="Google" id="ProtNLM"/>
    </source>
</evidence>
<dbReference type="Pfam" id="PF18975">
    <property type="entry name" value="DUF5711"/>
    <property type="match status" value="1"/>
</dbReference>
<keyword evidence="1" id="KW-1133">Transmembrane helix</keyword>
<dbReference type="InterPro" id="IPR043765">
    <property type="entry name" value="DUF5711"/>
</dbReference>
<accession>A0A174SS11</accession>
<evidence type="ECO:0000313" key="3">
    <source>
        <dbReference type="EMBL" id="CUP99141.1"/>
    </source>
</evidence>
<dbReference type="EMBL" id="CYZD01000007">
    <property type="protein sequence ID" value="CUO27115.1"/>
    <property type="molecule type" value="Genomic_DNA"/>
</dbReference>
<keyword evidence="1" id="KW-0472">Membrane</keyword>
<dbReference type="OrthoDB" id="1779345at2"/>
<protein>
    <recommendedName>
        <fullName evidence="6">WD40 repeat domain-containing protein</fullName>
    </recommendedName>
</protein>
<feature type="transmembrane region" description="Helical" evidence="1">
    <location>
        <begin position="51"/>
        <end position="73"/>
    </location>
</feature>